<dbReference type="AlphaFoldDB" id="A0A5B9W3G1"/>
<dbReference type="InterPro" id="IPR027039">
    <property type="entry name" value="Crtac1"/>
</dbReference>
<dbReference type="Gene3D" id="1.25.40.10">
    <property type="entry name" value="Tetratricopeptide repeat domain"/>
    <property type="match status" value="1"/>
</dbReference>
<evidence type="ECO:0000313" key="5">
    <source>
        <dbReference type="Proteomes" id="UP000324233"/>
    </source>
</evidence>
<gene>
    <name evidence="4" type="ORF">OJF2_36980</name>
</gene>
<evidence type="ECO:0000313" key="4">
    <source>
        <dbReference type="EMBL" id="QEH35153.1"/>
    </source>
</evidence>
<feature type="domain" description="ASPIC/UnbV" evidence="3">
    <location>
        <begin position="912"/>
        <end position="983"/>
    </location>
</feature>
<sequence>MQAPTAKARPRTYLIIGLGVLGLLGAIAYVGGRGWFDSQLAAAEADLLSGRPDEAAGRLGRLARFAPRDPDVLFFSGVAAEARKDAAAARAAWEAVPRGSSRWADACARRAQLALAEGRLAEVEDIATHAEIPAAHPAAESIESSLVQAYLFTVRYDDIAAIKRRQWERTGKPEPLRLLWLLGETKSFALSATEARLEAAGKLAPDDDRVWLGKANLATRANRKDEADGWIKKCLDRRPDDPAAWRARLDWAIAFDEPAAAAEAARHMPADSLTPARVLALRAWLAARRKDDALERRALEELHDREPGNPAVLTRLADLAARAGQPDLVARYREEKRAMDRINDEYRLLLTEDPFFRSAASTRESAENTELILARSATALGRWFEARGYWQLVRRRSPSSKEAADALALIDAREAALRRGPIEARLKSASSLADAVSDAIGPAPPGEAVAADDAPVVPQFRDLAASSGLVHTYDNDPSPLARMPESMGAGIGLIDYDGDGWLDVYAVQGGRLTMSPDEPRGPQRDRLFRNRRDGTFEDVTAKAGLAAFPGGYGHGVTVGDYDGDGHPDLFITRWWSYALYRNRGDGTFEDATERAGLGGHRDWPTSAAFADLDGDGDLDLYVAHYALWDPKTAPPCQHPRDPKRFMYCGPRMWQAMPDHLFRNDGGRFADVSAEAGITAADADGRGLGVLATDLNGDGKVDLFVADDLTANLLFRNEGGLRFTECAMTSGVAANADGGYLSGMGIGCADLDGDGLVDLAVTNFYGESTTFYRNLGEGQFADETRGFGFSTATRYLLGFGTSFLDANNDGVPDLVTANGHVNDLRPSVPYAMPASLLLGKPGGHVVDASSRAGEPFGVLRVGRGLAAGDLDNDGRPDFLTINEQTPVAYFHNEGPAGHWITIRLEGTKSNRDAVGAVVTLTTAEGRRMVAHRFGGGSFLSANDARLHFGLGASATPPGRAASIEVRWPSGLVEHVADLAADSAYLVREGEGKARELPGWKAKAGAR</sequence>
<dbReference type="SUPFAM" id="SSF69318">
    <property type="entry name" value="Integrin alpha N-terminal domain"/>
    <property type="match status" value="1"/>
</dbReference>
<dbReference type="SUPFAM" id="SSF48452">
    <property type="entry name" value="TPR-like"/>
    <property type="match status" value="1"/>
</dbReference>
<keyword evidence="1" id="KW-0732">Signal</keyword>
<evidence type="ECO:0000256" key="2">
    <source>
        <dbReference type="SAM" id="Phobius"/>
    </source>
</evidence>
<reference evidence="4 5" key="1">
    <citation type="submission" date="2019-08" db="EMBL/GenBank/DDBJ databases">
        <title>Deep-cultivation of Planctomycetes and their phenomic and genomic characterization uncovers novel biology.</title>
        <authorList>
            <person name="Wiegand S."/>
            <person name="Jogler M."/>
            <person name="Boedeker C."/>
            <person name="Pinto D."/>
            <person name="Vollmers J."/>
            <person name="Rivas-Marin E."/>
            <person name="Kohn T."/>
            <person name="Peeters S.H."/>
            <person name="Heuer A."/>
            <person name="Rast P."/>
            <person name="Oberbeckmann S."/>
            <person name="Bunk B."/>
            <person name="Jeske O."/>
            <person name="Meyerdierks A."/>
            <person name="Storesund J.E."/>
            <person name="Kallscheuer N."/>
            <person name="Luecker S."/>
            <person name="Lage O.M."/>
            <person name="Pohl T."/>
            <person name="Merkel B.J."/>
            <person name="Hornburger P."/>
            <person name="Mueller R.-W."/>
            <person name="Bruemmer F."/>
            <person name="Labrenz M."/>
            <person name="Spormann A.M."/>
            <person name="Op den Camp H."/>
            <person name="Overmann J."/>
            <person name="Amann R."/>
            <person name="Jetten M.S.M."/>
            <person name="Mascher T."/>
            <person name="Medema M.H."/>
            <person name="Devos D.P."/>
            <person name="Kaster A.-K."/>
            <person name="Ovreas L."/>
            <person name="Rohde M."/>
            <person name="Galperin M.Y."/>
            <person name="Jogler C."/>
        </authorList>
    </citation>
    <scope>NUCLEOTIDE SEQUENCE [LARGE SCALE GENOMIC DNA]</scope>
    <source>
        <strain evidence="4 5">OJF2</strain>
    </source>
</reference>
<dbReference type="PANTHER" id="PTHR16026">
    <property type="entry name" value="CARTILAGE ACIDIC PROTEIN 1"/>
    <property type="match status" value="1"/>
</dbReference>
<keyword evidence="2" id="KW-1133">Transmembrane helix</keyword>
<evidence type="ECO:0000256" key="1">
    <source>
        <dbReference type="ARBA" id="ARBA00022729"/>
    </source>
</evidence>
<dbReference type="InterPro" id="IPR013517">
    <property type="entry name" value="FG-GAP"/>
</dbReference>
<name>A0A5B9W3G1_9BACT</name>
<dbReference type="OrthoDB" id="9816120at2"/>
<dbReference type="InterPro" id="IPR011990">
    <property type="entry name" value="TPR-like_helical_dom_sf"/>
</dbReference>
<dbReference type="Proteomes" id="UP000324233">
    <property type="component" value="Chromosome"/>
</dbReference>
<evidence type="ECO:0000259" key="3">
    <source>
        <dbReference type="Pfam" id="PF07593"/>
    </source>
</evidence>
<proteinExistence type="predicted"/>
<dbReference type="Pfam" id="PF07593">
    <property type="entry name" value="UnbV_ASPIC"/>
    <property type="match status" value="1"/>
</dbReference>
<keyword evidence="2" id="KW-0472">Membrane</keyword>
<dbReference type="PANTHER" id="PTHR16026:SF0">
    <property type="entry name" value="CARTILAGE ACIDIC PROTEIN 1"/>
    <property type="match status" value="1"/>
</dbReference>
<dbReference type="EMBL" id="CP042997">
    <property type="protein sequence ID" value="QEH35153.1"/>
    <property type="molecule type" value="Genomic_DNA"/>
</dbReference>
<dbReference type="InterPro" id="IPR011519">
    <property type="entry name" value="UnbV_ASPIC"/>
</dbReference>
<dbReference type="Pfam" id="PF13517">
    <property type="entry name" value="FG-GAP_3"/>
    <property type="match status" value="2"/>
</dbReference>
<keyword evidence="2" id="KW-0812">Transmembrane</keyword>
<accession>A0A5B9W3G1</accession>
<feature type="transmembrane region" description="Helical" evidence="2">
    <location>
        <begin position="12"/>
        <end position="31"/>
    </location>
</feature>
<dbReference type="InterPro" id="IPR028994">
    <property type="entry name" value="Integrin_alpha_N"/>
</dbReference>
<protein>
    <submittedName>
        <fullName evidence="4">FG-GAP repeat protein</fullName>
    </submittedName>
</protein>
<keyword evidence="5" id="KW-1185">Reference proteome</keyword>
<organism evidence="4 5">
    <name type="scientific">Aquisphaera giovannonii</name>
    <dbReference type="NCBI Taxonomy" id="406548"/>
    <lineage>
        <taxon>Bacteria</taxon>
        <taxon>Pseudomonadati</taxon>
        <taxon>Planctomycetota</taxon>
        <taxon>Planctomycetia</taxon>
        <taxon>Isosphaerales</taxon>
        <taxon>Isosphaeraceae</taxon>
        <taxon>Aquisphaera</taxon>
    </lineage>
</organism>
<dbReference type="KEGG" id="agv:OJF2_36980"/>
<dbReference type="Gene3D" id="2.130.10.130">
    <property type="entry name" value="Integrin alpha, N-terminal"/>
    <property type="match status" value="2"/>
</dbReference>
<dbReference type="RefSeq" id="WP_148594985.1">
    <property type="nucleotide sequence ID" value="NZ_CP042997.1"/>
</dbReference>